<feature type="chain" id="PRO_5047304652" evidence="2">
    <location>
        <begin position="35"/>
        <end position="334"/>
    </location>
</feature>
<evidence type="ECO:0000256" key="2">
    <source>
        <dbReference type="SAM" id="SignalP"/>
    </source>
</evidence>
<dbReference type="RefSeq" id="WP_380231644.1">
    <property type="nucleotide sequence ID" value="NZ_JBHTAJ010000037.1"/>
</dbReference>
<protein>
    <submittedName>
        <fullName evidence="3">Uncharacterized protein</fullName>
    </submittedName>
</protein>
<sequence length="334" mass="32689">MTSTPYHRTRRAARAAVLGSAVLLAALTALPAAAAGGDPAPAADGVADVAGARQVLQSGQVRDTVGRFLVATRQPGSAAAPGLAAAAGGGTVGARGSAPAAPAAPPAFDLKDPVPLYELSPDFVAGTVRPAAATVARVAYLASRVTAADGHRAAVLLAPRGTAAGQPVPAASGSAAAPAAVGQQGWQLAGIRDGDTDVSLAEQGTPQSRTFTEPQINAWYRLTPQGAVEPLNREATTGLGGRRSVTLAAYQKLVAARYGDKLPGSAYARKGLAGGYGLVDPTASAGPAAAAGRAVAGPSPAGAPGPWMWTAVGGGAALAAGAVVALRRRSAARG</sequence>
<feature type="transmembrane region" description="Helical" evidence="1">
    <location>
        <begin position="307"/>
        <end position="326"/>
    </location>
</feature>
<feature type="signal peptide" evidence="2">
    <location>
        <begin position="1"/>
        <end position="34"/>
    </location>
</feature>
<comment type="caution">
    <text evidence="3">The sequence shown here is derived from an EMBL/GenBank/DDBJ whole genome shotgun (WGS) entry which is preliminary data.</text>
</comment>
<dbReference type="PROSITE" id="PS51318">
    <property type="entry name" value="TAT"/>
    <property type="match status" value="1"/>
</dbReference>
<evidence type="ECO:0000256" key="1">
    <source>
        <dbReference type="SAM" id="Phobius"/>
    </source>
</evidence>
<keyword evidence="4" id="KW-1185">Reference proteome</keyword>
<proteinExistence type="predicted"/>
<keyword evidence="1" id="KW-0472">Membrane</keyword>
<evidence type="ECO:0000313" key="4">
    <source>
        <dbReference type="Proteomes" id="UP001596435"/>
    </source>
</evidence>
<dbReference type="InterPro" id="IPR006311">
    <property type="entry name" value="TAT_signal"/>
</dbReference>
<dbReference type="EMBL" id="JBHTAJ010000037">
    <property type="protein sequence ID" value="MFC7181874.1"/>
    <property type="molecule type" value="Genomic_DNA"/>
</dbReference>
<evidence type="ECO:0000313" key="3">
    <source>
        <dbReference type="EMBL" id="MFC7181874.1"/>
    </source>
</evidence>
<reference evidence="4" key="1">
    <citation type="journal article" date="2019" name="Int. J. Syst. Evol. Microbiol.">
        <title>The Global Catalogue of Microorganisms (GCM) 10K type strain sequencing project: providing services to taxonomists for standard genome sequencing and annotation.</title>
        <authorList>
            <consortium name="The Broad Institute Genomics Platform"/>
            <consortium name="The Broad Institute Genome Sequencing Center for Infectious Disease"/>
            <person name="Wu L."/>
            <person name="Ma J."/>
        </authorList>
    </citation>
    <scope>NUCLEOTIDE SEQUENCE [LARGE SCALE GENOMIC DNA]</scope>
    <source>
        <strain evidence="4">CGMCC 1.12859</strain>
    </source>
</reference>
<organism evidence="3 4">
    <name type="scientific">Kitasatospora paranensis</name>
    <dbReference type="NCBI Taxonomy" id="258053"/>
    <lineage>
        <taxon>Bacteria</taxon>
        <taxon>Bacillati</taxon>
        <taxon>Actinomycetota</taxon>
        <taxon>Actinomycetes</taxon>
        <taxon>Kitasatosporales</taxon>
        <taxon>Streptomycetaceae</taxon>
        <taxon>Kitasatospora</taxon>
    </lineage>
</organism>
<keyword evidence="2" id="KW-0732">Signal</keyword>
<gene>
    <name evidence="3" type="ORF">ACFQMG_20180</name>
</gene>
<accession>A0ABW2G0K7</accession>
<keyword evidence="1" id="KW-0812">Transmembrane</keyword>
<name>A0ABW2G0K7_9ACTN</name>
<keyword evidence="1" id="KW-1133">Transmembrane helix</keyword>
<dbReference type="Proteomes" id="UP001596435">
    <property type="component" value="Unassembled WGS sequence"/>
</dbReference>